<sequence>MTTSPAAGRGGSAGEALSRLKRPKLAKAAERSVVEEMSAPDPVVSLDEPLVQPVQVRPTAAMTEIPDPAFVAAPSQQPAPAEAAERRAVPRRKMSFAPTLDEHDRIRSAFMSTRHLTRYATLNDFLRAVVLEECTRLEDEHNDGAAFEWTEAEIPKGRPLRFEPRGAV</sequence>
<organism evidence="2 3">
    <name type="scientific">Paeniglutamicibacter terrestris</name>
    <dbReference type="NCBI Taxonomy" id="2723403"/>
    <lineage>
        <taxon>Bacteria</taxon>
        <taxon>Bacillati</taxon>
        <taxon>Actinomycetota</taxon>
        <taxon>Actinomycetes</taxon>
        <taxon>Micrococcales</taxon>
        <taxon>Micrococcaceae</taxon>
        <taxon>Paeniglutamicibacter</taxon>
    </lineage>
</organism>
<evidence type="ECO:0000256" key="1">
    <source>
        <dbReference type="SAM" id="MobiDB-lite"/>
    </source>
</evidence>
<dbReference type="Proteomes" id="UP000746595">
    <property type="component" value="Unassembled WGS sequence"/>
</dbReference>
<proteinExistence type="predicted"/>
<accession>A0ABX1G6D0</accession>
<protein>
    <recommendedName>
        <fullName evidence="4">Centromere-binding protein ParB C-terminal domain-containing protein</fullName>
    </recommendedName>
</protein>
<keyword evidence="3" id="KW-1185">Reference proteome</keyword>
<comment type="caution">
    <text evidence="2">The sequence shown here is derived from an EMBL/GenBank/DDBJ whole genome shotgun (WGS) entry which is preliminary data.</text>
</comment>
<feature type="region of interest" description="Disordered" evidence="1">
    <location>
        <begin position="1"/>
        <end position="41"/>
    </location>
</feature>
<gene>
    <name evidence="2" type="ORF">HED64_14045</name>
</gene>
<evidence type="ECO:0000313" key="2">
    <source>
        <dbReference type="EMBL" id="NKG21823.1"/>
    </source>
</evidence>
<feature type="compositionally biased region" description="Low complexity" evidence="1">
    <location>
        <begin position="71"/>
        <end position="82"/>
    </location>
</feature>
<dbReference type="EMBL" id="JAAWVT010000007">
    <property type="protein sequence ID" value="NKG21823.1"/>
    <property type="molecule type" value="Genomic_DNA"/>
</dbReference>
<dbReference type="Gene3D" id="6.10.180.30">
    <property type="match status" value="1"/>
</dbReference>
<evidence type="ECO:0008006" key="4">
    <source>
        <dbReference type="Google" id="ProtNLM"/>
    </source>
</evidence>
<feature type="region of interest" description="Disordered" evidence="1">
    <location>
        <begin position="71"/>
        <end position="96"/>
    </location>
</feature>
<evidence type="ECO:0000313" key="3">
    <source>
        <dbReference type="Proteomes" id="UP000746595"/>
    </source>
</evidence>
<name>A0ABX1G6D0_9MICC</name>
<reference evidence="2 3" key="1">
    <citation type="submission" date="2020-04" db="EMBL/GenBank/DDBJ databases">
        <title>Paeniglutamicibacter sp. ANT13_2, a novel actinomycete isolated from sediment in Antarctica.</title>
        <authorList>
            <person name="Sakdapetsiri C."/>
            <person name="Pinyakong O."/>
        </authorList>
    </citation>
    <scope>NUCLEOTIDE SEQUENCE [LARGE SCALE GENOMIC DNA]</scope>
    <source>
        <strain evidence="2 3">ANT13_2</strain>
    </source>
</reference>